<comment type="caution">
    <text evidence="2">The sequence shown here is derived from an EMBL/GenBank/DDBJ whole genome shotgun (WGS) entry which is preliminary data.</text>
</comment>
<evidence type="ECO:0000256" key="1">
    <source>
        <dbReference type="SAM" id="MobiDB-lite"/>
    </source>
</evidence>
<sequence>MSGLQPEHVIAKEKIPAPGMQPDNTYGAMRMAHDPACGGTAMQEQTARCQPDEIYNS</sequence>
<dbReference type="AlphaFoldDB" id="A0A7J0BGM9"/>
<reference evidence="2 3" key="1">
    <citation type="submission" date="2020-05" db="EMBL/GenBank/DDBJ databases">
        <title>Draft genome sequence of Desulfovibrio sp. strain HN2T.</title>
        <authorList>
            <person name="Ueno A."/>
            <person name="Tamazawa S."/>
            <person name="Tamamura S."/>
            <person name="Murakami T."/>
            <person name="Kiyama T."/>
            <person name="Inomata H."/>
            <person name="Amano Y."/>
            <person name="Miyakawa K."/>
            <person name="Tamaki H."/>
            <person name="Naganuma T."/>
            <person name="Kaneko K."/>
        </authorList>
    </citation>
    <scope>NUCLEOTIDE SEQUENCE [LARGE SCALE GENOMIC DNA]</scope>
    <source>
        <strain evidence="2 3">HN2</strain>
    </source>
</reference>
<evidence type="ECO:0000313" key="2">
    <source>
        <dbReference type="EMBL" id="GFM32860.1"/>
    </source>
</evidence>
<gene>
    <name evidence="2" type="ORF">DSM101010T_12250</name>
</gene>
<evidence type="ECO:0000313" key="3">
    <source>
        <dbReference type="Proteomes" id="UP000503840"/>
    </source>
</evidence>
<accession>A0A7J0BGM9</accession>
<protein>
    <submittedName>
        <fullName evidence="2">Uncharacterized protein</fullName>
    </submittedName>
</protein>
<name>A0A7J0BGM9_9BACT</name>
<keyword evidence="3" id="KW-1185">Reference proteome</keyword>
<organism evidence="2 3">
    <name type="scientific">Desulfovibrio subterraneus</name>
    <dbReference type="NCBI Taxonomy" id="2718620"/>
    <lineage>
        <taxon>Bacteria</taxon>
        <taxon>Pseudomonadati</taxon>
        <taxon>Thermodesulfobacteriota</taxon>
        <taxon>Desulfovibrionia</taxon>
        <taxon>Desulfovibrionales</taxon>
        <taxon>Desulfovibrionaceae</taxon>
        <taxon>Desulfovibrio</taxon>
    </lineage>
</organism>
<feature type="region of interest" description="Disordered" evidence="1">
    <location>
        <begin position="1"/>
        <end position="31"/>
    </location>
</feature>
<dbReference type="Proteomes" id="UP000503840">
    <property type="component" value="Unassembled WGS sequence"/>
</dbReference>
<feature type="region of interest" description="Disordered" evidence="1">
    <location>
        <begin position="38"/>
        <end position="57"/>
    </location>
</feature>
<dbReference type="EMBL" id="BLVO01000012">
    <property type="protein sequence ID" value="GFM32860.1"/>
    <property type="molecule type" value="Genomic_DNA"/>
</dbReference>
<proteinExistence type="predicted"/>